<dbReference type="Gene3D" id="3.40.50.2300">
    <property type="match status" value="1"/>
</dbReference>
<proteinExistence type="predicted"/>
<evidence type="ECO:0000313" key="4">
    <source>
        <dbReference type="Proteomes" id="UP000517753"/>
    </source>
</evidence>
<dbReference type="GO" id="GO:0000160">
    <property type="term" value="P:phosphorelay signal transduction system"/>
    <property type="evidence" value="ECO:0007669"/>
    <property type="project" value="InterPro"/>
</dbReference>
<dbReference type="InterPro" id="IPR001789">
    <property type="entry name" value="Sig_transdc_resp-reg_receiver"/>
</dbReference>
<feature type="domain" description="Response regulatory" evidence="2">
    <location>
        <begin position="1"/>
        <end position="100"/>
    </location>
</feature>
<dbReference type="InterPro" id="IPR011006">
    <property type="entry name" value="CheY-like_superfamily"/>
</dbReference>
<accession>A0A7Y9FKR8</accession>
<evidence type="ECO:0000256" key="1">
    <source>
        <dbReference type="PROSITE-ProRule" id="PRU00169"/>
    </source>
</evidence>
<dbReference type="AlphaFoldDB" id="A0A7Y9FKR8"/>
<keyword evidence="4" id="KW-1185">Reference proteome</keyword>
<dbReference type="RefSeq" id="WP_179507630.1">
    <property type="nucleotide sequence ID" value="NZ_JACCBY010000001.1"/>
</dbReference>
<name>A0A7Y9FKR8_9SPHN</name>
<protein>
    <submittedName>
        <fullName evidence="3">CheY-like chemotaxis protein</fullName>
    </submittedName>
</protein>
<dbReference type="Proteomes" id="UP000517753">
    <property type="component" value="Unassembled WGS sequence"/>
</dbReference>
<organism evidence="3 4">
    <name type="scientific">Sphingomonas melonis</name>
    <dbReference type="NCBI Taxonomy" id="152682"/>
    <lineage>
        <taxon>Bacteria</taxon>
        <taxon>Pseudomonadati</taxon>
        <taxon>Pseudomonadota</taxon>
        <taxon>Alphaproteobacteria</taxon>
        <taxon>Sphingomonadales</taxon>
        <taxon>Sphingomonadaceae</taxon>
        <taxon>Sphingomonas</taxon>
    </lineage>
</organism>
<gene>
    <name evidence="3" type="ORF">HD841_000892</name>
</gene>
<comment type="caution">
    <text evidence="3">The sequence shown here is derived from an EMBL/GenBank/DDBJ whole genome shotgun (WGS) entry which is preliminary data.</text>
</comment>
<evidence type="ECO:0000313" key="3">
    <source>
        <dbReference type="EMBL" id="NYD89123.1"/>
    </source>
</evidence>
<keyword evidence="1" id="KW-0597">Phosphoprotein</keyword>
<evidence type="ECO:0000259" key="2">
    <source>
        <dbReference type="PROSITE" id="PS50110"/>
    </source>
</evidence>
<reference evidence="3 4" key="1">
    <citation type="submission" date="2020-07" db="EMBL/GenBank/DDBJ databases">
        <authorList>
            <person name="Partida-Martinez L."/>
            <person name="Huntemann M."/>
            <person name="Clum A."/>
            <person name="Wang J."/>
            <person name="Palaniappan K."/>
            <person name="Ritter S."/>
            <person name="Chen I.-M."/>
            <person name="Stamatis D."/>
            <person name="Reddy T."/>
            <person name="O'Malley R."/>
            <person name="Daum C."/>
            <person name="Shapiro N."/>
            <person name="Ivanova N."/>
            <person name="Kyrpides N."/>
            <person name="Woyke T."/>
        </authorList>
    </citation>
    <scope>NUCLEOTIDE SEQUENCE [LARGE SCALE GENOMIC DNA]</scope>
    <source>
        <strain evidence="3 4">AS2.3</strain>
    </source>
</reference>
<reference evidence="3 4" key="2">
    <citation type="submission" date="2020-08" db="EMBL/GenBank/DDBJ databases">
        <title>The Agave Microbiome: Exploring the role of microbial communities in plant adaptations to desert environments.</title>
        <authorList>
            <person name="Partida-Martinez L.P."/>
        </authorList>
    </citation>
    <scope>NUCLEOTIDE SEQUENCE [LARGE SCALE GENOMIC DNA]</scope>
    <source>
        <strain evidence="3 4">AS2.3</strain>
    </source>
</reference>
<sequence length="100" mass="10971">MRMIAADVLEERGFVIFEAGDALEGLEVSERVPDIALIFTDIDRPGGFDVQQRAAEVSKRWPRIEIIVTSGAVRLDIGDMPDTGMVLPKPYASADLARLV</sequence>
<dbReference type="EMBL" id="JACCBY010000001">
    <property type="protein sequence ID" value="NYD89123.1"/>
    <property type="molecule type" value="Genomic_DNA"/>
</dbReference>
<feature type="modified residue" description="4-aspartylphosphate" evidence="1">
    <location>
        <position position="41"/>
    </location>
</feature>
<dbReference type="SUPFAM" id="SSF52172">
    <property type="entry name" value="CheY-like"/>
    <property type="match status" value="1"/>
</dbReference>
<dbReference type="PROSITE" id="PS50110">
    <property type="entry name" value="RESPONSE_REGULATORY"/>
    <property type="match status" value="1"/>
</dbReference>